<dbReference type="Pfam" id="PF02518">
    <property type="entry name" value="HATPase_c"/>
    <property type="match status" value="1"/>
</dbReference>
<dbReference type="EC" id="2.7.13.3" evidence="2"/>
<sequence length="337" mass="38192">MESTKYNLEINKILNDISDGCYILNKDWQFIFINDAAITSFNKSKEELLNKVIWETLPKYKGTKLLPMCLKAYEENKKQTLVLRCEQQFKKMQIHPTKLGVLIIFQTSTDNKKVENETAYIERLKTIGEMAAGVAHEIRNPMTTVKGFLQLLAQDKNEQKNHHIFKLMVEELDRANEIITEFLDLSKNKPSIAQVTNINSIIKSLLPLLETRALKENKLILPNLSDTVDLSINRNEVRQLLLNMVNNALEAMTDNGVCYIETFTDKYENVCLVIKDEGNGICPSITKKLGTPFVSTKESGTGLGMSICYSIAERNNATIDFTTGSKGTTFTICFKSK</sequence>
<name>A0A1S2LT25_9BACI</name>
<evidence type="ECO:0000259" key="9">
    <source>
        <dbReference type="PROSITE" id="PS50109"/>
    </source>
</evidence>
<evidence type="ECO:0000256" key="7">
    <source>
        <dbReference type="ARBA" id="ARBA00022840"/>
    </source>
</evidence>
<organism evidence="10 11">
    <name type="scientific">Anaerobacillus arseniciselenatis</name>
    <dbReference type="NCBI Taxonomy" id="85682"/>
    <lineage>
        <taxon>Bacteria</taxon>
        <taxon>Bacillati</taxon>
        <taxon>Bacillota</taxon>
        <taxon>Bacilli</taxon>
        <taxon>Bacillales</taxon>
        <taxon>Bacillaceae</taxon>
        <taxon>Anaerobacillus</taxon>
    </lineage>
</organism>
<dbReference type="InterPro" id="IPR035965">
    <property type="entry name" value="PAS-like_dom_sf"/>
</dbReference>
<keyword evidence="8" id="KW-0902">Two-component regulatory system</keyword>
<comment type="catalytic activity">
    <reaction evidence="1">
        <text>ATP + protein L-histidine = ADP + protein N-phospho-L-histidine.</text>
        <dbReference type="EC" id="2.7.13.3"/>
    </reaction>
</comment>
<dbReference type="InterPro" id="IPR000014">
    <property type="entry name" value="PAS"/>
</dbReference>
<gene>
    <name evidence="10" type="ORF">BKP35_01340</name>
</gene>
<dbReference type="GO" id="GO:0000155">
    <property type="term" value="F:phosphorelay sensor kinase activity"/>
    <property type="evidence" value="ECO:0007669"/>
    <property type="project" value="InterPro"/>
</dbReference>
<evidence type="ECO:0000256" key="3">
    <source>
        <dbReference type="ARBA" id="ARBA00022553"/>
    </source>
</evidence>
<dbReference type="SUPFAM" id="SSF55785">
    <property type="entry name" value="PYP-like sensor domain (PAS domain)"/>
    <property type="match status" value="1"/>
</dbReference>
<comment type="caution">
    <text evidence="10">The sequence shown here is derived from an EMBL/GenBank/DDBJ whole genome shotgun (WGS) entry which is preliminary data.</text>
</comment>
<dbReference type="Gene3D" id="3.30.450.20">
    <property type="entry name" value="PAS domain"/>
    <property type="match status" value="1"/>
</dbReference>
<dbReference type="PROSITE" id="PS50109">
    <property type="entry name" value="HIS_KIN"/>
    <property type="match status" value="1"/>
</dbReference>
<evidence type="ECO:0000256" key="5">
    <source>
        <dbReference type="ARBA" id="ARBA00022741"/>
    </source>
</evidence>
<dbReference type="PANTHER" id="PTHR43065">
    <property type="entry name" value="SENSOR HISTIDINE KINASE"/>
    <property type="match status" value="1"/>
</dbReference>
<dbReference type="Pfam" id="PF00512">
    <property type="entry name" value="HisKA"/>
    <property type="match status" value="1"/>
</dbReference>
<dbReference type="InterPro" id="IPR003594">
    <property type="entry name" value="HATPase_dom"/>
</dbReference>
<dbReference type="AlphaFoldDB" id="A0A1S2LT25"/>
<dbReference type="SUPFAM" id="SSF47384">
    <property type="entry name" value="Homodimeric domain of signal transducing histidine kinase"/>
    <property type="match status" value="1"/>
</dbReference>
<dbReference type="InterPro" id="IPR005467">
    <property type="entry name" value="His_kinase_dom"/>
</dbReference>
<dbReference type="InterPro" id="IPR003661">
    <property type="entry name" value="HisK_dim/P_dom"/>
</dbReference>
<dbReference type="EMBL" id="MLQQ01000001">
    <property type="protein sequence ID" value="OIJ15668.1"/>
    <property type="molecule type" value="Genomic_DNA"/>
</dbReference>
<dbReference type="SUPFAM" id="SSF55874">
    <property type="entry name" value="ATPase domain of HSP90 chaperone/DNA topoisomerase II/histidine kinase"/>
    <property type="match status" value="1"/>
</dbReference>
<dbReference type="Proteomes" id="UP000180098">
    <property type="component" value="Unassembled WGS sequence"/>
</dbReference>
<dbReference type="CDD" id="cd00082">
    <property type="entry name" value="HisKA"/>
    <property type="match status" value="1"/>
</dbReference>
<dbReference type="SMART" id="SM00387">
    <property type="entry name" value="HATPase_c"/>
    <property type="match status" value="1"/>
</dbReference>
<evidence type="ECO:0000256" key="6">
    <source>
        <dbReference type="ARBA" id="ARBA00022777"/>
    </source>
</evidence>
<dbReference type="SMART" id="SM00388">
    <property type="entry name" value="HisKA"/>
    <property type="match status" value="1"/>
</dbReference>
<evidence type="ECO:0000313" key="10">
    <source>
        <dbReference type="EMBL" id="OIJ15668.1"/>
    </source>
</evidence>
<keyword evidence="4" id="KW-0808">Transferase</keyword>
<protein>
    <recommendedName>
        <fullName evidence="2">histidine kinase</fullName>
        <ecNumber evidence="2">2.7.13.3</ecNumber>
    </recommendedName>
</protein>
<dbReference type="InterPro" id="IPR036890">
    <property type="entry name" value="HATPase_C_sf"/>
</dbReference>
<reference evidence="10 11" key="1">
    <citation type="submission" date="2016-10" db="EMBL/GenBank/DDBJ databases">
        <title>Draft genome sequences of four alkaliphilic bacteria belonging to the Anaerobacillus genus.</title>
        <authorList>
            <person name="Bassil N.M."/>
            <person name="Lloyd J.R."/>
        </authorList>
    </citation>
    <scope>NUCLEOTIDE SEQUENCE [LARGE SCALE GENOMIC DNA]</scope>
    <source>
        <strain evidence="10 11">DSM 15340</strain>
    </source>
</reference>
<dbReference type="PRINTS" id="PR00344">
    <property type="entry name" value="BCTRLSENSOR"/>
</dbReference>
<dbReference type="CDD" id="cd00130">
    <property type="entry name" value="PAS"/>
    <property type="match status" value="1"/>
</dbReference>
<keyword evidence="11" id="KW-1185">Reference proteome</keyword>
<keyword evidence="7" id="KW-0067">ATP-binding</keyword>
<dbReference type="Gene3D" id="3.30.565.10">
    <property type="entry name" value="Histidine kinase-like ATPase, C-terminal domain"/>
    <property type="match status" value="1"/>
</dbReference>
<evidence type="ECO:0000256" key="2">
    <source>
        <dbReference type="ARBA" id="ARBA00012438"/>
    </source>
</evidence>
<dbReference type="GO" id="GO:0005524">
    <property type="term" value="F:ATP binding"/>
    <property type="evidence" value="ECO:0007669"/>
    <property type="project" value="UniProtKB-KW"/>
</dbReference>
<keyword evidence="5" id="KW-0547">Nucleotide-binding</keyword>
<dbReference type="InterPro" id="IPR036097">
    <property type="entry name" value="HisK_dim/P_sf"/>
</dbReference>
<proteinExistence type="predicted"/>
<dbReference type="Gene3D" id="1.10.287.130">
    <property type="match status" value="1"/>
</dbReference>
<dbReference type="RefSeq" id="WP_071311593.1">
    <property type="nucleotide sequence ID" value="NZ_MLQQ01000001.1"/>
</dbReference>
<dbReference type="InterPro" id="IPR004358">
    <property type="entry name" value="Sig_transdc_His_kin-like_C"/>
</dbReference>
<evidence type="ECO:0000256" key="1">
    <source>
        <dbReference type="ARBA" id="ARBA00000085"/>
    </source>
</evidence>
<keyword evidence="6" id="KW-0418">Kinase</keyword>
<dbReference type="OrthoDB" id="9759607at2"/>
<evidence type="ECO:0000256" key="8">
    <source>
        <dbReference type="ARBA" id="ARBA00023012"/>
    </source>
</evidence>
<keyword evidence="3" id="KW-0597">Phosphoprotein</keyword>
<feature type="domain" description="Histidine kinase" evidence="9">
    <location>
        <begin position="133"/>
        <end position="337"/>
    </location>
</feature>
<accession>A0A1S2LT25</accession>
<evidence type="ECO:0000313" key="11">
    <source>
        <dbReference type="Proteomes" id="UP000180098"/>
    </source>
</evidence>
<evidence type="ECO:0000256" key="4">
    <source>
        <dbReference type="ARBA" id="ARBA00022679"/>
    </source>
</evidence>
<dbReference type="PANTHER" id="PTHR43065:SF46">
    <property type="entry name" value="C4-DICARBOXYLATE TRANSPORT SENSOR PROTEIN DCTB"/>
    <property type="match status" value="1"/>
</dbReference>